<accession>A0A1G6L724</accession>
<dbReference type="STRING" id="1236220.SAMN04488112_10785"/>
<protein>
    <submittedName>
        <fullName evidence="1">Uncharacterized protein</fullName>
    </submittedName>
</protein>
<organism evidence="1 2">
    <name type="scientific">Melghirimyces thermohalophilus</name>
    <dbReference type="NCBI Taxonomy" id="1236220"/>
    <lineage>
        <taxon>Bacteria</taxon>
        <taxon>Bacillati</taxon>
        <taxon>Bacillota</taxon>
        <taxon>Bacilli</taxon>
        <taxon>Bacillales</taxon>
        <taxon>Thermoactinomycetaceae</taxon>
        <taxon>Melghirimyces</taxon>
    </lineage>
</organism>
<evidence type="ECO:0000313" key="1">
    <source>
        <dbReference type="EMBL" id="SDC39129.1"/>
    </source>
</evidence>
<dbReference type="AlphaFoldDB" id="A0A1G6L724"/>
<evidence type="ECO:0000313" key="2">
    <source>
        <dbReference type="Proteomes" id="UP000199387"/>
    </source>
</evidence>
<dbReference type="EMBL" id="FMZA01000007">
    <property type="protein sequence ID" value="SDC39129.1"/>
    <property type="molecule type" value="Genomic_DNA"/>
</dbReference>
<keyword evidence="2" id="KW-1185">Reference proteome</keyword>
<proteinExistence type="predicted"/>
<dbReference type="Proteomes" id="UP000199387">
    <property type="component" value="Unassembled WGS sequence"/>
</dbReference>
<name>A0A1G6L724_9BACL</name>
<gene>
    <name evidence="1" type="ORF">SAMN04488112_10785</name>
</gene>
<sequence length="75" mass="8769">MTGAVSGASRYRALMVLHAHWEAGSRGIVVEIEKYRIIFYGLQWVCGRDERAPCRVQTRYVLFPFGHYLFFMLKL</sequence>
<reference evidence="1 2" key="1">
    <citation type="submission" date="2016-10" db="EMBL/GenBank/DDBJ databases">
        <authorList>
            <person name="de Groot N.N."/>
        </authorList>
    </citation>
    <scope>NUCLEOTIDE SEQUENCE [LARGE SCALE GENOMIC DNA]</scope>
    <source>
        <strain evidence="1 2">DSM 45514</strain>
    </source>
</reference>